<comment type="caution">
    <text evidence="6">The sequence shown here is derived from an EMBL/GenBank/DDBJ whole genome shotgun (WGS) entry which is preliminary data.</text>
</comment>
<dbReference type="PANTHER" id="PTHR43335">
    <property type="entry name" value="ABC TRANSPORTER, ATP-BINDING PROTEIN"/>
    <property type="match status" value="1"/>
</dbReference>
<protein>
    <submittedName>
        <fullName evidence="6">ABC transporter ATP-binding protein NatA</fullName>
    </submittedName>
</protein>
<dbReference type="InterPro" id="IPR003439">
    <property type="entry name" value="ABC_transporter-like_ATP-bd"/>
</dbReference>
<dbReference type="Proteomes" id="UP000265800">
    <property type="component" value="Unassembled WGS sequence"/>
</dbReference>
<dbReference type="GO" id="GO:0005524">
    <property type="term" value="F:ATP binding"/>
    <property type="evidence" value="ECO:0007669"/>
    <property type="project" value="UniProtKB-KW"/>
</dbReference>
<keyword evidence="4 6" id="KW-0067">ATP-binding</keyword>
<evidence type="ECO:0000256" key="4">
    <source>
        <dbReference type="ARBA" id="ARBA00022840"/>
    </source>
</evidence>
<dbReference type="AlphaFoldDB" id="A0A399EL04"/>
<proteinExistence type="inferred from homology"/>
<comment type="similarity">
    <text evidence="1">Belongs to the ABC transporter superfamily.</text>
</comment>
<organism evidence="6 7">
    <name type="scientific">Meiothermus luteus</name>
    <dbReference type="NCBI Taxonomy" id="2026184"/>
    <lineage>
        <taxon>Bacteria</taxon>
        <taxon>Thermotogati</taxon>
        <taxon>Deinococcota</taxon>
        <taxon>Deinococci</taxon>
        <taxon>Thermales</taxon>
        <taxon>Thermaceae</taxon>
        <taxon>Meiothermus</taxon>
    </lineage>
</organism>
<evidence type="ECO:0000259" key="5">
    <source>
        <dbReference type="PROSITE" id="PS50893"/>
    </source>
</evidence>
<dbReference type="InterPro" id="IPR003593">
    <property type="entry name" value="AAA+_ATPase"/>
</dbReference>
<dbReference type="SUPFAM" id="SSF52540">
    <property type="entry name" value="P-loop containing nucleoside triphosphate hydrolases"/>
    <property type="match status" value="1"/>
</dbReference>
<evidence type="ECO:0000313" key="7">
    <source>
        <dbReference type="Proteomes" id="UP000265800"/>
    </source>
</evidence>
<evidence type="ECO:0000313" key="6">
    <source>
        <dbReference type="EMBL" id="RIH85287.1"/>
    </source>
</evidence>
<keyword evidence="2" id="KW-0813">Transport</keyword>
<dbReference type="OrthoDB" id="24472at2"/>
<accession>A0A399EL04</accession>
<dbReference type="EMBL" id="QWKZ01000047">
    <property type="protein sequence ID" value="RIH85287.1"/>
    <property type="molecule type" value="Genomic_DNA"/>
</dbReference>
<sequence>MVIETQGLTKRYGKVVAVEGLNLAVEAGEVYGLLGPNGSGKTTTILMLLGLTEPTAGTVRVLGFDPVREPLSLKKQVGYLPDSVGFYGEMTAWENLAYIARLNGLPKAEAEVRMRQVLERMGLAEVADRPVGAFSRGMRQRLGLAEVLLKEPKVVILDEPTLGLDPEAAQEFLGMIRGLKAEGITVLLSSHLLHQVQAICDRVGLFHRGKLVLEGRVEELAQRVLGGAYRIRVGASPLEGLSERLGALPGVARVQLEGTELRLEATQDVRPQVARAVLEAGASLNSLVLEQPSLDEVYARYFQEVRHAA</sequence>
<dbReference type="SMART" id="SM00382">
    <property type="entry name" value="AAA"/>
    <property type="match status" value="1"/>
</dbReference>
<dbReference type="Pfam" id="PF00005">
    <property type="entry name" value="ABC_tran"/>
    <property type="match status" value="1"/>
</dbReference>
<evidence type="ECO:0000256" key="1">
    <source>
        <dbReference type="ARBA" id="ARBA00005417"/>
    </source>
</evidence>
<dbReference type="CDD" id="cd03230">
    <property type="entry name" value="ABC_DR_subfamily_A"/>
    <property type="match status" value="1"/>
</dbReference>
<name>A0A399EL04_9DEIN</name>
<feature type="domain" description="ABC transporter" evidence="5">
    <location>
        <begin position="3"/>
        <end position="233"/>
    </location>
</feature>
<dbReference type="InterPro" id="IPR027417">
    <property type="entry name" value="P-loop_NTPase"/>
</dbReference>
<dbReference type="GO" id="GO:0016887">
    <property type="term" value="F:ATP hydrolysis activity"/>
    <property type="evidence" value="ECO:0007669"/>
    <property type="project" value="InterPro"/>
</dbReference>
<keyword evidence="7" id="KW-1185">Reference proteome</keyword>
<gene>
    <name evidence="6" type="primary">natA_3</name>
    <name evidence="6" type="ORF">Mlute_01620</name>
</gene>
<dbReference type="PANTHER" id="PTHR43335:SF11">
    <property type="entry name" value="ABC TRANSPORTER RELATED"/>
    <property type="match status" value="1"/>
</dbReference>
<reference evidence="6 7" key="1">
    <citation type="submission" date="2018-08" db="EMBL/GenBank/DDBJ databases">
        <title>Meiothermus luteus KCTC 52599 genome sequencing project.</title>
        <authorList>
            <person name="Da Costa M.S."/>
            <person name="Albuquerque L."/>
            <person name="Raposo P."/>
            <person name="Froufe H.J.C."/>
            <person name="Barroso C.S."/>
            <person name="Egas C."/>
        </authorList>
    </citation>
    <scope>NUCLEOTIDE SEQUENCE [LARGE SCALE GENOMIC DNA]</scope>
    <source>
        <strain evidence="6 7">KCTC 52599</strain>
    </source>
</reference>
<evidence type="ECO:0000256" key="2">
    <source>
        <dbReference type="ARBA" id="ARBA00022448"/>
    </source>
</evidence>
<dbReference type="PROSITE" id="PS50893">
    <property type="entry name" value="ABC_TRANSPORTER_2"/>
    <property type="match status" value="1"/>
</dbReference>
<dbReference type="Gene3D" id="3.40.50.300">
    <property type="entry name" value="P-loop containing nucleotide triphosphate hydrolases"/>
    <property type="match status" value="1"/>
</dbReference>
<dbReference type="RefSeq" id="WP_119360246.1">
    <property type="nucleotide sequence ID" value="NZ_QWKZ01000047.1"/>
</dbReference>
<evidence type="ECO:0000256" key="3">
    <source>
        <dbReference type="ARBA" id="ARBA00022741"/>
    </source>
</evidence>
<keyword evidence="3" id="KW-0547">Nucleotide-binding</keyword>